<comment type="catalytic activity">
    <reaction evidence="5">
        <text>ethanolamine = acetaldehyde + NH4(+)</text>
        <dbReference type="Rhea" id="RHEA:15313"/>
        <dbReference type="ChEBI" id="CHEBI:15343"/>
        <dbReference type="ChEBI" id="CHEBI:28938"/>
        <dbReference type="ChEBI" id="CHEBI:57603"/>
        <dbReference type="EC" id="4.3.1.7"/>
    </reaction>
</comment>
<name>A0A931MUV6_9BACI</name>
<comment type="similarity">
    <text evidence="5">Belongs to the EutC family.</text>
</comment>
<evidence type="ECO:0000256" key="5">
    <source>
        <dbReference type="HAMAP-Rule" id="MF_00601"/>
    </source>
</evidence>
<dbReference type="EC" id="4.3.1.7" evidence="5"/>
<comment type="subunit">
    <text evidence="5">The basic unit is a heterodimer which dimerizes to form tetramers. The heterotetramers trimerize; 6 large subunits form a core ring with 6 small subunits projecting outwards.</text>
</comment>
<evidence type="ECO:0000313" key="6">
    <source>
        <dbReference type="EMBL" id="MBH0229726.1"/>
    </source>
</evidence>
<sequence length="284" mass="31692">MDIQQIVREVMKEMEHNSPVENDSSSVTQNYEEKHFTYPIEKEVTVDHPVNKSSIEQVQSLTPARIGIGRTGTRMKTKNYLDFRVDHAAAQDAVFKDVEDRVLESMDLPILYSKAKTMQEYLMNLDVGRKLNEESVKWLKSQTGKGKQVQIIVSDGLSSTGIEETIPDLLPALKQGLDSKGITMGKPVFIKKSRVWIQDEVASIVDCDVVISLIGERPGLATSKSISAYIIYRPTKESVEADRTVFSNIHEGGVPPVEAGAYLSDVIEEMLHHKASGVKFSQIK</sequence>
<protein>
    <recommendedName>
        <fullName evidence="5">Ethanolamine ammonia-lyase small subunit</fullName>
        <shortName evidence="5">EAL small subunit</shortName>
        <ecNumber evidence="5">4.3.1.7</ecNumber>
    </recommendedName>
</protein>
<comment type="caution">
    <text evidence="6">The sequence shown here is derived from an EMBL/GenBank/DDBJ whole genome shotgun (WGS) entry which is preliminary data.</text>
</comment>
<dbReference type="InterPro" id="IPR009246">
    <property type="entry name" value="EutC"/>
</dbReference>
<keyword evidence="3 5" id="KW-0170">Cobalt</keyword>
<evidence type="ECO:0000256" key="2">
    <source>
        <dbReference type="ARBA" id="ARBA00023239"/>
    </source>
</evidence>
<dbReference type="GO" id="GO:0046336">
    <property type="term" value="P:ethanolamine catabolic process"/>
    <property type="evidence" value="ECO:0007669"/>
    <property type="project" value="UniProtKB-UniRule"/>
</dbReference>
<dbReference type="Pfam" id="PF05985">
    <property type="entry name" value="EutC"/>
    <property type="match status" value="1"/>
</dbReference>
<dbReference type="GO" id="GO:0031471">
    <property type="term" value="C:ethanolamine degradation polyhedral organelle"/>
    <property type="evidence" value="ECO:0007669"/>
    <property type="project" value="UniProtKB-UniRule"/>
</dbReference>
<evidence type="ECO:0000256" key="4">
    <source>
        <dbReference type="ARBA" id="ARBA00024446"/>
    </source>
</evidence>
<feature type="binding site" evidence="5">
    <location>
        <position position="216"/>
    </location>
    <ligand>
        <name>adenosylcob(III)alamin</name>
        <dbReference type="ChEBI" id="CHEBI:18408"/>
    </ligand>
</feature>
<dbReference type="InterPro" id="IPR042251">
    <property type="entry name" value="EutC_C"/>
</dbReference>
<dbReference type="GO" id="GO:0006520">
    <property type="term" value="P:amino acid metabolic process"/>
    <property type="evidence" value="ECO:0007669"/>
    <property type="project" value="InterPro"/>
</dbReference>
<dbReference type="PANTHER" id="PTHR39330:SF1">
    <property type="entry name" value="ETHANOLAMINE AMMONIA-LYASE SMALL SUBUNIT"/>
    <property type="match status" value="1"/>
</dbReference>
<keyword evidence="1 5" id="KW-0846">Cobalamin</keyword>
<dbReference type="RefSeq" id="WP_197316319.1">
    <property type="nucleotide sequence ID" value="NZ_JADZSC010000001.1"/>
</dbReference>
<dbReference type="AlphaFoldDB" id="A0A931MUV6"/>
<comment type="function">
    <text evidence="5">Catalyzes the deamination of various vicinal amino-alcohols to oxo compounds. Allows this organism to utilize ethanolamine as the sole source of nitrogen and carbon in the presence of external vitamin B12.</text>
</comment>
<evidence type="ECO:0000256" key="3">
    <source>
        <dbReference type="ARBA" id="ARBA00023285"/>
    </source>
</evidence>
<gene>
    <name evidence="5 6" type="primary">eutC</name>
    <name evidence="6" type="ORF">H0267_05800</name>
</gene>
<keyword evidence="7" id="KW-1185">Reference proteome</keyword>
<comment type="pathway">
    <text evidence="5">Amine and polyamine degradation; ethanolamine degradation.</text>
</comment>
<dbReference type="GO" id="GO:0031419">
    <property type="term" value="F:cobalamin binding"/>
    <property type="evidence" value="ECO:0007669"/>
    <property type="project" value="UniProtKB-UniRule"/>
</dbReference>
<proteinExistence type="inferred from homology"/>
<dbReference type="Gene3D" id="3.40.50.11240">
    <property type="entry name" value="Ethanolamine ammonia-lyase light chain (EutC)"/>
    <property type="match status" value="1"/>
</dbReference>
<dbReference type="PANTHER" id="PTHR39330">
    <property type="entry name" value="ETHANOLAMINE AMMONIA-LYASE LIGHT CHAIN"/>
    <property type="match status" value="1"/>
</dbReference>
<keyword evidence="2 5" id="KW-0456">Lyase</keyword>
<evidence type="ECO:0000313" key="7">
    <source>
        <dbReference type="Proteomes" id="UP000614490"/>
    </source>
</evidence>
<dbReference type="HAMAP" id="MF_00601">
    <property type="entry name" value="EutC"/>
    <property type="match status" value="1"/>
</dbReference>
<dbReference type="NCBIfam" id="NF003971">
    <property type="entry name" value="PRK05465.1"/>
    <property type="match status" value="1"/>
</dbReference>
<dbReference type="Proteomes" id="UP000614490">
    <property type="component" value="Unassembled WGS sequence"/>
</dbReference>
<comment type="cofactor">
    <cofactor evidence="5">
        <name>adenosylcob(III)alamin</name>
        <dbReference type="ChEBI" id="CHEBI:18408"/>
    </cofactor>
    <text evidence="5">Binds between the large and small subunits.</text>
</comment>
<feature type="binding site" evidence="5">
    <location>
        <position position="195"/>
    </location>
    <ligand>
        <name>adenosylcob(III)alamin</name>
        <dbReference type="ChEBI" id="CHEBI:18408"/>
    </ligand>
</feature>
<dbReference type="GO" id="GO:0008851">
    <property type="term" value="F:ethanolamine ammonia-lyase activity"/>
    <property type="evidence" value="ECO:0007669"/>
    <property type="project" value="UniProtKB-UniRule"/>
</dbReference>
<organism evidence="6 7">
    <name type="scientific">Halobacillus yeomjeoni</name>
    <dbReference type="NCBI Taxonomy" id="311194"/>
    <lineage>
        <taxon>Bacteria</taxon>
        <taxon>Bacillati</taxon>
        <taxon>Bacillota</taxon>
        <taxon>Bacilli</taxon>
        <taxon>Bacillales</taxon>
        <taxon>Bacillaceae</taxon>
        <taxon>Halobacillus</taxon>
    </lineage>
</organism>
<keyword evidence="4 5" id="KW-1283">Bacterial microcompartment</keyword>
<comment type="subcellular location">
    <subcellularLocation>
        <location evidence="5">Bacterial microcompartment</location>
    </subcellularLocation>
</comment>
<dbReference type="PIRSF" id="PIRSF018982">
    <property type="entry name" value="EutC"/>
    <property type="match status" value="1"/>
</dbReference>
<accession>A0A931MUV6</accession>
<dbReference type="Gene3D" id="1.10.30.40">
    <property type="entry name" value="Ethanolamine ammonia-lyase light chain (EutC), N-terminal domain"/>
    <property type="match status" value="1"/>
</dbReference>
<dbReference type="GO" id="GO:0009350">
    <property type="term" value="C:ethanolamine ammonia-lyase complex"/>
    <property type="evidence" value="ECO:0007669"/>
    <property type="project" value="UniProtKB-UniRule"/>
</dbReference>
<evidence type="ECO:0000256" key="1">
    <source>
        <dbReference type="ARBA" id="ARBA00022628"/>
    </source>
</evidence>
<reference evidence="6 7" key="1">
    <citation type="journal article" date="2005" name="Int. J. Syst. Evol. Microbiol.">
        <title>Halobacillus yeomjeoni sp. nov., isolated from a marine solar saltern in Korea.</title>
        <authorList>
            <person name="Yoon J.H."/>
            <person name="Kang S.J."/>
            <person name="Lee C.H."/>
            <person name="Oh H.W."/>
            <person name="Oh T.K."/>
        </authorList>
    </citation>
    <scope>NUCLEOTIDE SEQUENCE [LARGE SCALE GENOMIC DNA]</scope>
    <source>
        <strain evidence="6 7">KCTC 3957</strain>
    </source>
</reference>
<dbReference type="EMBL" id="JADZSC010000001">
    <property type="protein sequence ID" value="MBH0229726.1"/>
    <property type="molecule type" value="Genomic_DNA"/>
</dbReference>
<dbReference type="InterPro" id="IPR042255">
    <property type="entry name" value="EutC_N"/>
</dbReference>